<dbReference type="EMBL" id="IACT01005479">
    <property type="protein sequence ID" value="LAC24633.1"/>
    <property type="molecule type" value="mRNA"/>
</dbReference>
<comment type="subcellular location">
    <subcellularLocation>
        <location evidence="1">Nucleus</location>
    </subcellularLocation>
</comment>
<protein>
    <submittedName>
        <fullName evidence="6">Chromosome transmission fidelity protein 18 homolog</fullName>
    </submittedName>
</protein>
<comment type="similarity">
    <text evidence="3">Belongs to the activator 1 small subunits family. CTF18 subfamily.</text>
</comment>
<dbReference type="GO" id="GO:0016887">
    <property type="term" value="F:ATP hydrolysis activity"/>
    <property type="evidence" value="ECO:0007669"/>
    <property type="project" value="InterPro"/>
</dbReference>
<name>A0A6A7G3E8_9CRUS</name>
<dbReference type="InterPro" id="IPR053016">
    <property type="entry name" value="CTF18-RFC_complex"/>
</dbReference>
<reference evidence="6" key="1">
    <citation type="submission" date="2017-11" db="EMBL/GenBank/DDBJ databases">
        <title>The sensing device of the deep-sea amphipod.</title>
        <authorList>
            <person name="Kobayashi H."/>
            <person name="Nagahama T."/>
            <person name="Arai W."/>
            <person name="Sasagawa Y."/>
            <person name="Umeda M."/>
            <person name="Hayashi T."/>
            <person name="Nikaido I."/>
            <person name="Watanabe H."/>
            <person name="Oguri K."/>
            <person name="Kitazato H."/>
            <person name="Fujioka K."/>
            <person name="Kido Y."/>
            <person name="Takami H."/>
        </authorList>
    </citation>
    <scope>NUCLEOTIDE SEQUENCE</scope>
    <source>
        <tissue evidence="6">Whole body</tissue>
    </source>
</reference>
<dbReference type="CDD" id="cd00009">
    <property type="entry name" value="AAA"/>
    <property type="match status" value="1"/>
</dbReference>
<evidence type="ECO:0000313" key="6">
    <source>
        <dbReference type="EMBL" id="LAC24633.1"/>
    </source>
</evidence>
<dbReference type="InterPro" id="IPR027417">
    <property type="entry name" value="P-loop_NTPase"/>
</dbReference>
<dbReference type="InterPro" id="IPR003593">
    <property type="entry name" value="AAA+_ATPase"/>
</dbReference>
<organism evidence="6">
    <name type="scientific">Hirondellea gigas</name>
    <dbReference type="NCBI Taxonomy" id="1518452"/>
    <lineage>
        <taxon>Eukaryota</taxon>
        <taxon>Metazoa</taxon>
        <taxon>Ecdysozoa</taxon>
        <taxon>Arthropoda</taxon>
        <taxon>Crustacea</taxon>
        <taxon>Multicrustacea</taxon>
        <taxon>Malacostraca</taxon>
        <taxon>Eumalacostraca</taxon>
        <taxon>Peracarida</taxon>
        <taxon>Amphipoda</taxon>
        <taxon>Amphilochidea</taxon>
        <taxon>Lysianassida</taxon>
        <taxon>Lysianassidira</taxon>
        <taxon>Lysianassoidea</taxon>
        <taxon>Lysianassidae</taxon>
        <taxon>Hirondellea</taxon>
    </lineage>
</organism>
<evidence type="ECO:0000259" key="5">
    <source>
        <dbReference type="SMART" id="SM00382"/>
    </source>
</evidence>
<evidence type="ECO:0000256" key="1">
    <source>
        <dbReference type="ARBA" id="ARBA00004123"/>
    </source>
</evidence>
<feature type="region of interest" description="Disordered" evidence="4">
    <location>
        <begin position="35"/>
        <end position="104"/>
    </location>
</feature>
<dbReference type="PANTHER" id="PTHR46765:SF1">
    <property type="entry name" value="P-LOOP CONTAINING NUCLEOSIDE TRIPHOSPHATE HYDROLASES SUPERFAMILY PROTEIN"/>
    <property type="match status" value="1"/>
</dbReference>
<dbReference type="GO" id="GO:0005524">
    <property type="term" value="F:ATP binding"/>
    <property type="evidence" value="ECO:0007669"/>
    <property type="project" value="InterPro"/>
</dbReference>
<dbReference type="SUPFAM" id="SSF52540">
    <property type="entry name" value="P-loop containing nucleoside triphosphate hydrolases"/>
    <property type="match status" value="1"/>
</dbReference>
<dbReference type="Pfam" id="PF00004">
    <property type="entry name" value="AAA"/>
    <property type="match status" value="1"/>
</dbReference>
<feature type="compositionally biased region" description="Polar residues" evidence="4">
    <location>
        <begin position="48"/>
        <end position="66"/>
    </location>
</feature>
<dbReference type="GO" id="GO:0005634">
    <property type="term" value="C:nucleus"/>
    <property type="evidence" value="ECO:0007669"/>
    <property type="project" value="UniProtKB-SubCell"/>
</dbReference>
<evidence type="ECO:0000256" key="3">
    <source>
        <dbReference type="ARBA" id="ARBA00043975"/>
    </source>
</evidence>
<dbReference type="Gene3D" id="3.40.50.300">
    <property type="entry name" value="P-loop containing nucleotide triphosphate hydrolases"/>
    <property type="match status" value="1"/>
</dbReference>
<keyword evidence="2" id="KW-0539">Nucleus</keyword>
<dbReference type="PANTHER" id="PTHR46765">
    <property type="entry name" value="P-LOOP CONTAINING NUCLEOSIDE TRIPHOSPHATE HYDROLASES SUPERFAMILY PROTEIN"/>
    <property type="match status" value="1"/>
</dbReference>
<proteinExistence type="evidence at transcript level"/>
<dbReference type="InterPro" id="IPR003959">
    <property type="entry name" value="ATPase_AAA_core"/>
</dbReference>
<dbReference type="Gene3D" id="1.10.8.60">
    <property type="match status" value="1"/>
</dbReference>
<dbReference type="SMART" id="SM00382">
    <property type="entry name" value="AAA"/>
    <property type="match status" value="1"/>
</dbReference>
<sequence>MDRYDEFESALHDDEGCDAEMEALLELEHEFDQQDAVQASRRVPSKFANLSSPIQPRQLPFLSQPSAEKKRPPPSEQISRPASVPSRPVLDPIEEDRDEEKISFVSQLPENRTAQISSSSMIVDDVDIIAESDGAEQKRKDEFDKLWDAQREFNQPQINPESARKRRRTEVPRERYVFDRAPPGEYFTITAEDGDRLYVEVDSDFVLQTKISDSIRSNASQYSSLLSIPIRELIDTVEEEATERALEERMVSEERNLPAAVSEVKPPDQLWVDKYAPKSFLELLSDEKINREVLQWLKEWDITVFGEKRTGSKRRLAKRSETNIRQIPKAPIRPASVFTSRLAQFSGSPKPETVKRPEEELENGPEHKILLLSGPPGTGKTTLAHIVARQAGYRPMEINASDDRSASKLRDRIISATQMQNVLGEKKPNLVIIDEIDGIDGAANNAINEIVRIANAGKLNNNSSKSSKKKKLRVCKRPIICICNDPYARSLRPLREVAKVFAFKPPSEYSLSHRLQVICRKEHLQADLRTLSQLGALTSFDVRSCLNTLQFIRRRTTSNAMIPRRSSKLTSSMLASMSLGHKDITKNLLQVLEAVFSKRKLLGSIRGKRKSGPKSAGAAALAALRQLAQVPQNTAFELPDSAESVPFKWQKLHNLILSLGDHRKVLEGIHENYTKASFNDPTFEKMVTMADWLCNSDIFLNFQQTTQQYMLHTYIPYSSIVIHEICSQDRPFRVKFPDQEWRLFEKRRRHQSIVDNFLSDSGGLASGRGLRRFTTAEMAVLDVIPYLLSIVSPKLKSVPIHQMDESQRTSIRHLVDTMISCNLTFKHSGGLAERVLDPPIDQLLHFDRTPSNESNVFRSYLSRNTSVADQSKPKSAKSMQSTLTDQLKDIISHEIELELMRRVDKTNRDENPVAKKDAFSLFGSQSSSQAPKNLFFSPRKKNSAISSSSSSSPKKTPKKTPTGIGRFGAKVIAPSMTQSPSRKKTFMSRIQMKMIEKVRYPIHFRFVEGHTHAVRRKVFVRDFL</sequence>
<evidence type="ECO:0000256" key="2">
    <source>
        <dbReference type="ARBA" id="ARBA00023242"/>
    </source>
</evidence>
<evidence type="ECO:0000256" key="4">
    <source>
        <dbReference type="SAM" id="MobiDB-lite"/>
    </source>
</evidence>
<accession>A0A6A7G3E8</accession>
<dbReference type="AlphaFoldDB" id="A0A6A7G3E8"/>
<feature type="compositionally biased region" description="Low complexity" evidence="4">
    <location>
        <begin position="943"/>
        <end position="962"/>
    </location>
</feature>
<feature type="domain" description="AAA+ ATPase" evidence="5">
    <location>
        <begin position="366"/>
        <end position="507"/>
    </location>
</feature>
<feature type="region of interest" description="Disordered" evidence="4">
    <location>
        <begin position="924"/>
        <end position="966"/>
    </location>
</feature>